<dbReference type="NCBIfam" id="TIGR00254">
    <property type="entry name" value="GGDEF"/>
    <property type="match status" value="1"/>
</dbReference>
<sequence>MTVEFKTVDEALDFYWDQMLTDPATTLVGVEAMLVSTPVTHERYPHLEFYRACCFLYLGQLQEALEALDLLLDKAFNVGDQHQQRRVQNSRGMVLKSLGRFDEAAQALEASAELCQVLKMPEAEIPVRLNLANLFLELEDQVTAQWQLNLIFGLPMAQISDEWAGELEFLKARIAIGRFDFGDAQDSIKNALSVAEKLAYHHLRVNALTLLGRVHRLQGALESAVAILEDVIGDPGFELEGVLGVTAYVELIKALMSLGWYERAATFIAQAQKILDRQYNSKFQYQILELTAASAAHSGGYEKAYLASQEASRLRQSVNSDQVKHSLAIERHQREQTRLQAERHLTERENELLKASQRRLEVVNEFARELASTRDTLQLGYAIYALMKKHFDAHVIALASNDEPNRCLTYRAIIERNQALPLYCLSYDLEDSRMVQTVRQGEPLVFHDDDPLIGYGDPTLVPLSQLFLPLKLNDELVAVLSCQSSQVGHFQGDDLELILAIAPFLTLAVDNARSHEHVYELNQQLREEKTTIEQARKQIEHLANHDMLTDLPNRRALDERLDLLMDSPEPFAFAYVDLDGFKPINDQHGHAVGDAVLKVVSQRLRHVLRQSDFAARIGGDEFVLILFQETKQDDLTSALQRILDSIRQPISIEQRLLHVSASIGVVRYNQEVHSRTELLHFSDQAMYHAKRGGVGGIHFFEPDTN</sequence>
<dbReference type="Proteomes" id="UP000005953">
    <property type="component" value="Unassembled WGS sequence"/>
</dbReference>
<dbReference type="Gene3D" id="3.30.70.270">
    <property type="match status" value="1"/>
</dbReference>
<dbReference type="PANTHER" id="PTHR46663">
    <property type="entry name" value="DIGUANYLATE CYCLASE DGCT-RELATED"/>
    <property type="match status" value="1"/>
</dbReference>
<accession>A4BA29</accession>
<dbReference type="SMART" id="SM00267">
    <property type="entry name" value="GGDEF"/>
    <property type="match status" value="1"/>
</dbReference>
<protein>
    <submittedName>
        <fullName evidence="3">GGDEF/GAF/EAL domain protein</fullName>
    </submittedName>
</protein>
<dbReference type="SUPFAM" id="SSF55073">
    <property type="entry name" value="Nucleotide cyclase"/>
    <property type="match status" value="1"/>
</dbReference>
<dbReference type="AlphaFoldDB" id="A4BA29"/>
<gene>
    <name evidence="3" type="ORF">MED297_09756</name>
</gene>
<dbReference type="STRING" id="314283.MED297_09756"/>
<evidence type="ECO:0000259" key="2">
    <source>
        <dbReference type="PROSITE" id="PS50887"/>
    </source>
</evidence>
<dbReference type="InterPro" id="IPR003018">
    <property type="entry name" value="GAF"/>
</dbReference>
<dbReference type="Pfam" id="PF13181">
    <property type="entry name" value="TPR_8"/>
    <property type="match status" value="1"/>
</dbReference>
<dbReference type="PROSITE" id="PS50887">
    <property type="entry name" value="GGDEF"/>
    <property type="match status" value="1"/>
</dbReference>
<reference evidence="3 4" key="1">
    <citation type="submission" date="2006-02" db="EMBL/GenBank/DDBJ databases">
        <authorList>
            <person name="Pinhassi J."/>
            <person name="Pedros-Alio C."/>
            <person name="Ferriera S."/>
            <person name="Johnson J."/>
            <person name="Kravitz S."/>
            <person name="Halpern A."/>
            <person name="Remington K."/>
            <person name="Beeson K."/>
            <person name="Tran B."/>
            <person name="Rogers Y.-H."/>
            <person name="Friedman R."/>
            <person name="Venter J.C."/>
        </authorList>
    </citation>
    <scope>NUCLEOTIDE SEQUENCE [LARGE SCALE GENOMIC DNA]</scope>
    <source>
        <strain evidence="3 4">MED297</strain>
    </source>
</reference>
<name>A4BA29_9GAMM</name>
<evidence type="ECO:0000256" key="1">
    <source>
        <dbReference type="SAM" id="Coils"/>
    </source>
</evidence>
<dbReference type="InterPro" id="IPR011990">
    <property type="entry name" value="TPR-like_helical_dom_sf"/>
</dbReference>
<keyword evidence="4" id="KW-1185">Reference proteome</keyword>
<dbReference type="Pfam" id="PF01590">
    <property type="entry name" value="GAF"/>
    <property type="match status" value="1"/>
</dbReference>
<evidence type="ECO:0000313" key="4">
    <source>
        <dbReference type="Proteomes" id="UP000005953"/>
    </source>
</evidence>
<comment type="caution">
    <text evidence="3">The sequence shown here is derived from an EMBL/GenBank/DDBJ whole genome shotgun (WGS) entry which is preliminary data.</text>
</comment>
<dbReference type="EMBL" id="AAOE01000002">
    <property type="protein sequence ID" value="EAR10785.1"/>
    <property type="molecule type" value="Genomic_DNA"/>
</dbReference>
<dbReference type="Pfam" id="PF00990">
    <property type="entry name" value="GGDEF"/>
    <property type="match status" value="1"/>
</dbReference>
<dbReference type="SMART" id="SM00065">
    <property type="entry name" value="GAF"/>
    <property type="match status" value="1"/>
</dbReference>
<dbReference type="InterPro" id="IPR019734">
    <property type="entry name" value="TPR_rpt"/>
</dbReference>
<dbReference type="SUPFAM" id="SSF55781">
    <property type="entry name" value="GAF domain-like"/>
    <property type="match status" value="1"/>
</dbReference>
<feature type="coiled-coil region" evidence="1">
    <location>
        <begin position="518"/>
        <end position="545"/>
    </location>
</feature>
<keyword evidence="1" id="KW-0175">Coiled coil</keyword>
<dbReference type="PANTHER" id="PTHR46663:SF2">
    <property type="entry name" value="GGDEF DOMAIN-CONTAINING PROTEIN"/>
    <property type="match status" value="1"/>
</dbReference>
<dbReference type="InterPro" id="IPR043128">
    <property type="entry name" value="Rev_trsase/Diguanyl_cyclase"/>
</dbReference>
<dbReference type="InterPro" id="IPR052163">
    <property type="entry name" value="DGC-Regulatory_Protein"/>
</dbReference>
<feature type="domain" description="GGDEF" evidence="2">
    <location>
        <begin position="569"/>
        <end position="702"/>
    </location>
</feature>
<dbReference type="Gene3D" id="3.30.450.40">
    <property type="match status" value="1"/>
</dbReference>
<dbReference type="SUPFAM" id="SSF48452">
    <property type="entry name" value="TPR-like"/>
    <property type="match status" value="1"/>
</dbReference>
<dbReference type="OrthoDB" id="9803824at2"/>
<dbReference type="RefSeq" id="WP_008041271.1">
    <property type="nucleotide sequence ID" value="NZ_CH724149.1"/>
</dbReference>
<dbReference type="HOGENOM" id="CLU_391223_0_0_6"/>
<dbReference type="InterPro" id="IPR029787">
    <property type="entry name" value="Nucleotide_cyclase"/>
</dbReference>
<proteinExistence type="predicted"/>
<organism evidence="3 4">
    <name type="scientific">Reinekea blandensis MED297</name>
    <dbReference type="NCBI Taxonomy" id="314283"/>
    <lineage>
        <taxon>Bacteria</taxon>
        <taxon>Pseudomonadati</taxon>
        <taxon>Pseudomonadota</taxon>
        <taxon>Gammaproteobacteria</taxon>
        <taxon>Oceanospirillales</taxon>
        <taxon>Saccharospirillaceae</taxon>
        <taxon>Reinekea</taxon>
    </lineage>
</organism>
<dbReference type="InterPro" id="IPR000160">
    <property type="entry name" value="GGDEF_dom"/>
</dbReference>
<evidence type="ECO:0000313" key="3">
    <source>
        <dbReference type="EMBL" id="EAR10785.1"/>
    </source>
</evidence>
<dbReference type="Gene3D" id="1.25.40.10">
    <property type="entry name" value="Tetratricopeptide repeat domain"/>
    <property type="match status" value="2"/>
</dbReference>
<dbReference type="InterPro" id="IPR029016">
    <property type="entry name" value="GAF-like_dom_sf"/>
</dbReference>
<dbReference type="CDD" id="cd01949">
    <property type="entry name" value="GGDEF"/>
    <property type="match status" value="1"/>
</dbReference>